<evidence type="ECO:0000256" key="7">
    <source>
        <dbReference type="ARBA" id="ARBA00023065"/>
    </source>
</evidence>
<keyword evidence="5" id="KW-0812">Transmembrane</keyword>
<dbReference type="GO" id="GO:0034220">
    <property type="term" value="P:monoatomic ion transmembrane transport"/>
    <property type="evidence" value="ECO:0007669"/>
    <property type="project" value="InterPro"/>
</dbReference>
<keyword evidence="3" id="KW-0813">Transport</keyword>
<dbReference type="InterPro" id="IPR023614">
    <property type="entry name" value="Porin_dom_sf"/>
</dbReference>
<evidence type="ECO:0000256" key="10">
    <source>
        <dbReference type="ARBA" id="ARBA00023237"/>
    </source>
</evidence>
<evidence type="ECO:0000256" key="2">
    <source>
        <dbReference type="ARBA" id="ARBA00011233"/>
    </source>
</evidence>
<dbReference type="OrthoDB" id="8982743at2"/>
<dbReference type="EMBL" id="FCOA02000003">
    <property type="protein sequence ID" value="SAK50419.1"/>
    <property type="molecule type" value="Genomic_DNA"/>
</dbReference>
<evidence type="ECO:0000256" key="6">
    <source>
        <dbReference type="ARBA" id="ARBA00022729"/>
    </source>
</evidence>
<comment type="subunit">
    <text evidence="2">Homotrimer.</text>
</comment>
<gene>
    <name evidence="13" type="ORF">AWB79_01593</name>
</gene>
<sequence length="382" mass="39996">MKKTLVVAALSGVFATAAHAQSSVTLYGLIDAGLTYTNNNVSTFGGDGHSNWKATSGSANGSRWGLRGSEDLGGGLKAIFTLENGFNIMNGQNGQGGREFGRQAFVGLSSNQFGAVTLGRQYDSVVDFLGPLALTGTQYGGTQFAHPFDNDNLDNTFRVDNSVKYTSANYAGFKVGAMYGFSNQAGGFSNNRAYSAGVSYNYGPLNVAGAYFQANNGGQAAGALTTDQTPFAAGRQRIFGGGLNYAFGPATVGFVFTQTMLDNATALTNVGSQGLGNIALGGGSVRFTNYEVNGRYNLTPALSIAGNYTFTDSHIAGEKPKFHQFNLQTAYALSKRTDVYLQGEYQHVADAGDLPIGATINGVGISSSTNQVSATVGVRHRF</sequence>
<keyword evidence="7" id="KW-0406">Ion transport</keyword>
<dbReference type="InterPro" id="IPR001702">
    <property type="entry name" value="Porin_Gram-ve"/>
</dbReference>
<dbReference type="InterPro" id="IPR033900">
    <property type="entry name" value="Gram_neg_porin_domain"/>
</dbReference>
<keyword evidence="14" id="KW-1185">Reference proteome</keyword>
<evidence type="ECO:0000256" key="3">
    <source>
        <dbReference type="ARBA" id="ARBA00022448"/>
    </source>
</evidence>
<feature type="chain" id="PRO_5007619871" evidence="11">
    <location>
        <begin position="21"/>
        <end position="382"/>
    </location>
</feature>
<dbReference type="STRING" id="1777140.AWB79_01593"/>
<evidence type="ECO:0000256" key="1">
    <source>
        <dbReference type="ARBA" id="ARBA00004571"/>
    </source>
</evidence>
<evidence type="ECO:0000313" key="13">
    <source>
        <dbReference type="EMBL" id="SAK50419.1"/>
    </source>
</evidence>
<keyword evidence="6 11" id="KW-0732">Signal</keyword>
<evidence type="ECO:0000256" key="9">
    <source>
        <dbReference type="ARBA" id="ARBA00023136"/>
    </source>
</evidence>
<protein>
    <submittedName>
        <fullName evidence="13">Outer membrane protein, (Porin)</fullName>
    </submittedName>
</protein>
<keyword evidence="8" id="KW-0626">Porin</keyword>
<dbReference type="Gene3D" id="2.40.160.10">
    <property type="entry name" value="Porin"/>
    <property type="match status" value="1"/>
</dbReference>
<dbReference type="PANTHER" id="PTHR34501">
    <property type="entry name" value="PROTEIN YDDL-RELATED"/>
    <property type="match status" value="1"/>
</dbReference>
<dbReference type="CDD" id="cd00342">
    <property type="entry name" value="gram_neg_porins"/>
    <property type="match status" value="1"/>
</dbReference>
<comment type="caution">
    <text evidence="13">The sequence shown here is derived from an EMBL/GenBank/DDBJ whole genome shotgun (WGS) entry which is preliminary data.</text>
</comment>
<dbReference type="GO" id="GO:0009279">
    <property type="term" value="C:cell outer membrane"/>
    <property type="evidence" value="ECO:0007669"/>
    <property type="project" value="UniProtKB-SubCell"/>
</dbReference>
<reference evidence="13" key="1">
    <citation type="submission" date="2016-01" db="EMBL/GenBank/DDBJ databases">
        <authorList>
            <person name="Peeters C."/>
        </authorList>
    </citation>
    <scope>NUCLEOTIDE SEQUENCE</scope>
    <source>
        <strain evidence="13">LMG 29322</strain>
    </source>
</reference>
<keyword evidence="9" id="KW-0472">Membrane</keyword>
<evidence type="ECO:0000256" key="11">
    <source>
        <dbReference type="SAM" id="SignalP"/>
    </source>
</evidence>
<dbReference type="GO" id="GO:0046930">
    <property type="term" value="C:pore complex"/>
    <property type="evidence" value="ECO:0007669"/>
    <property type="project" value="UniProtKB-KW"/>
</dbReference>
<evidence type="ECO:0000256" key="5">
    <source>
        <dbReference type="ARBA" id="ARBA00022692"/>
    </source>
</evidence>
<dbReference type="SUPFAM" id="SSF56935">
    <property type="entry name" value="Porins"/>
    <property type="match status" value="1"/>
</dbReference>
<dbReference type="PANTHER" id="PTHR34501:SF9">
    <property type="entry name" value="MAJOR OUTER MEMBRANE PROTEIN P.IA"/>
    <property type="match status" value="1"/>
</dbReference>
<proteinExistence type="predicted"/>
<comment type="subcellular location">
    <subcellularLocation>
        <location evidence="1">Cell outer membrane</location>
        <topology evidence="1">Multi-pass membrane protein</topology>
    </subcellularLocation>
</comment>
<dbReference type="Pfam" id="PF13609">
    <property type="entry name" value="Porin_4"/>
    <property type="match status" value="1"/>
</dbReference>
<feature type="domain" description="Porin" evidence="12">
    <location>
        <begin position="8"/>
        <end position="347"/>
    </location>
</feature>
<organism evidence="13 14">
    <name type="scientific">Caballeronia hypogeia</name>
    <dbReference type="NCBI Taxonomy" id="1777140"/>
    <lineage>
        <taxon>Bacteria</taxon>
        <taxon>Pseudomonadati</taxon>
        <taxon>Pseudomonadota</taxon>
        <taxon>Betaproteobacteria</taxon>
        <taxon>Burkholderiales</taxon>
        <taxon>Burkholderiaceae</taxon>
        <taxon>Caballeronia</taxon>
    </lineage>
</organism>
<keyword evidence="10" id="KW-0998">Cell outer membrane</keyword>
<dbReference type="Proteomes" id="UP000054851">
    <property type="component" value="Unassembled WGS sequence"/>
</dbReference>
<keyword evidence="4" id="KW-1134">Transmembrane beta strand</keyword>
<dbReference type="InterPro" id="IPR050298">
    <property type="entry name" value="Gram-neg_bact_OMP"/>
</dbReference>
<dbReference type="GO" id="GO:0015288">
    <property type="term" value="F:porin activity"/>
    <property type="evidence" value="ECO:0007669"/>
    <property type="project" value="UniProtKB-KW"/>
</dbReference>
<evidence type="ECO:0000256" key="4">
    <source>
        <dbReference type="ARBA" id="ARBA00022452"/>
    </source>
</evidence>
<accession>A0A157ZY58</accession>
<feature type="signal peptide" evidence="11">
    <location>
        <begin position="1"/>
        <end position="20"/>
    </location>
</feature>
<dbReference type="RefSeq" id="WP_061166831.1">
    <property type="nucleotide sequence ID" value="NZ_FCOA02000003.1"/>
</dbReference>
<evidence type="ECO:0000256" key="8">
    <source>
        <dbReference type="ARBA" id="ARBA00023114"/>
    </source>
</evidence>
<evidence type="ECO:0000313" key="14">
    <source>
        <dbReference type="Proteomes" id="UP000054851"/>
    </source>
</evidence>
<dbReference type="PRINTS" id="PR00182">
    <property type="entry name" value="ECOLNEIPORIN"/>
</dbReference>
<dbReference type="AlphaFoldDB" id="A0A157ZY58"/>
<name>A0A157ZY58_9BURK</name>
<evidence type="ECO:0000259" key="12">
    <source>
        <dbReference type="Pfam" id="PF13609"/>
    </source>
</evidence>